<dbReference type="KEGG" id="ptrr:90955421"/>
<reference evidence="2 3" key="1">
    <citation type="journal article" date="2018" name="BMC Genomics">
        <title>Comparative genomics of the wheat fungal pathogen Pyrenophora tritici-repentis reveals chromosomal variations and genome plasticity.</title>
        <authorList>
            <person name="Moolhuijzen P."/>
            <person name="See P.T."/>
            <person name="Hane J.K."/>
            <person name="Shi G."/>
            <person name="Liu Z."/>
            <person name="Oliver R.P."/>
            <person name="Moffat C.S."/>
        </authorList>
    </citation>
    <scope>NUCLEOTIDE SEQUENCE [LARGE SCALE GENOMIC DNA]</scope>
    <source>
        <strain evidence="2">M4</strain>
    </source>
</reference>
<gene>
    <name evidence="2" type="ORF">PtrM4_059290</name>
</gene>
<comment type="caution">
    <text evidence="2">The sequence shown here is derived from an EMBL/GenBank/DDBJ whole genome shotgun (WGS) entry which is preliminary data.</text>
</comment>
<dbReference type="Proteomes" id="UP000245464">
    <property type="component" value="Chromosome 2"/>
</dbReference>
<dbReference type="GeneID" id="90955421"/>
<evidence type="ECO:0000313" key="2">
    <source>
        <dbReference type="EMBL" id="KAF7574306.1"/>
    </source>
</evidence>
<dbReference type="EMBL" id="NQIK02000002">
    <property type="protein sequence ID" value="KAF7574306.1"/>
    <property type="molecule type" value="Genomic_DNA"/>
</dbReference>
<dbReference type="AlphaFoldDB" id="A0A317AIQ1"/>
<dbReference type="Pfam" id="PF24564">
    <property type="entry name" value="DUF7605"/>
    <property type="match status" value="1"/>
</dbReference>
<protein>
    <recommendedName>
        <fullName evidence="1">DUF7605 domain-containing protein</fullName>
    </recommendedName>
</protein>
<dbReference type="InterPro" id="IPR056024">
    <property type="entry name" value="DUF7605"/>
</dbReference>
<evidence type="ECO:0000259" key="1">
    <source>
        <dbReference type="Pfam" id="PF24564"/>
    </source>
</evidence>
<accession>A0A317AIQ1</accession>
<evidence type="ECO:0000313" key="3">
    <source>
        <dbReference type="Proteomes" id="UP000245464"/>
    </source>
</evidence>
<sequence>MDYMLHIEGYDKNDKPELLLSVESTNIPELVRKFADNPKYRLETSLVQLQKQTLPDLLDHVDFLCSITEAKAHDTVTFDFDLHEDRFRKQLYSLLDDFEVKLINQMAKAISGYIPTWNLKARNLIQGWRKLHGTTMKAFLRKKGEHQTKKSNGPSWNASLLSGPQKDLDPVWNSIDKKTKDFVEQRKKLVAGEIEFLMNGLRNSIKGVDSKAFKKNLENKGPALQQAFDTIESAIRSGLKQQKGRLLEDSNGDYFRGRMSSLYKDVVADQECKKHSFRAALNMFENVMCGSESPYVVQIQGKFNEVWGTLKMEKKKQGEKAIKKVMNEIRTASKQLSVQQKPSESALKMCANLTLLVKEGRDQCSKPIRTSYLVSRSGRTVKVEKK</sequence>
<feature type="domain" description="DUF7605" evidence="1">
    <location>
        <begin position="115"/>
        <end position="268"/>
    </location>
</feature>
<proteinExistence type="predicted"/>
<dbReference type="RefSeq" id="XP_065964068.1">
    <property type="nucleotide sequence ID" value="XM_066105441.1"/>
</dbReference>
<organism evidence="2 3">
    <name type="scientific">Pyrenophora tritici-repentis</name>
    <dbReference type="NCBI Taxonomy" id="45151"/>
    <lineage>
        <taxon>Eukaryota</taxon>
        <taxon>Fungi</taxon>
        <taxon>Dikarya</taxon>
        <taxon>Ascomycota</taxon>
        <taxon>Pezizomycotina</taxon>
        <taxon>Dothideomycetes</taxon>
        <taxon>Pleosporomycetidae</taxon>
        <taxon>Pleosporales</taxon>
        <taxon>Pleosporineae</taxon>
        <taxon>Pleosporaceae</taxon>
        <taxon>Pyrenophora</taxon>
    </lineage>
</organism>
<name>A0A317AIQ1_9PLEO</name>